<sequence length="30" mass="3471">MNTTKLNENYLQISVDTESDVIDNQSQQNK</sequence>
<evidence type="ECO:0000313" key="1">
    <source>
        <dbReference type="EMBL" id="KZN56298.1"/>
    </source>
</evidence>
<dbReference type="PATRIC" id="fig|1365251.3.peg.177"/>
<proteinExistence type="predicted"/>
<gene>
    <name evidence="1" type="ORF">N476_06635</name>
</gene>
<evidence type="ECO:0000313" key="2">
    <source>
        <dbReference type="Proteomes" id="UP000076503"/>
    </source>
</evidence>
<dbReference type="Proteomes" id="UP000076503">
    <property type="component" value="Unassembled WGS sequence"/>
</dbReference>
<name>A0A167GQR2_9GAMM</name>
<accession>A0A167GQR2</accession>
<dbReference type="AlphaFoldDB" id="A0A167GQR2"/>
<dbReference type="EMBL" id="AUXZ01000002">
    <property type="protein sequence ID" value="KZN56298.1"/>
    <property type="molecule type" value="Genomic_DNA"/>
</dbReference>
<organism evidence="1 2">
    <name type="scientific">Pseudoalteromonas luteoviolacea H33</name>
    <dbReference type="NCBI Taxonomy" id="1365251"/>
    <lineage>
        <taxon>Bacteria</taxon>
        <taxon>Pseudomonadati</taxon>
        <taxon>Pseudomonadota</taxon>
        <taxon>Gammaproteobacteria</taxon>
        <taxon>Alteromonadales</taxon>
        <taxon>Pseudoalteromonadaceae</taxon>
        <taxon>Pseudoalteromonas</taxon>
    </lineage>
</organism>
<protein>
    <submittedName>
        <fullName evidence="1">Uncharacterized protein</fullName>
    </submittedName>
</protein>
<reference evidence="1 2" key="1">
    <citation type="submission" date="2013-07" db="EMBL/GenBank/DDBJ databases">
        <title>Comparative Genomic and Metabolomic Analysis of Twelve Strains of Pseudoalteromonas luteoviolacea.</title>
        <authorList>
            <person name="Vynne N.G."/>
            <person name="Mansson M."/>
            <person name="Gram L."/>
        </authorList>
    </citation>
    <scope>NUCLEOTIDE SEQUENCE [LARGE SCALE GENOMIC DNA]</scope>
    <source>
        <strain evidence="1 2">H33</strain>
    </source>
</reference>
<comment type="caution">
    <text evidence="1">The sequence shown here is derived from an EMBL/GenBank/DDBJ whole genome shotgun (WGS) entry which is preliminary data.</text>
</comment>